<evidence type="ECO:0000313" key="5">
    <source>
        <dbReference type="Proteomes" id="UP000315133"/>
    </source>
</evidence>
<dbReference type="Proteomes" id="UP000315133">
    <property type="component" value="Unassembled WGS sequence"/>
</dbReference>
<keyword evidence="2" id="KW-1133">Transmembrane helix</keyword>
<organism evidence="4 5">
    <name type="scientific">Ornithinimicrobium humiphilum</name>
    <dbReference type="NCBI Taxonomy" id="125288"/>
    <lineage>
        <taxon>Bacteria</taxon>
        <taxon>Bacillati</taxon>
        <taxon>Actinomycetota</taxon>
        <taxon>Actinomycetes</taxon>
        <taxon>Micrococcales</taxon>
        <taxon>Ornithinimicrobiaceae</taxon>
        <taxon>Ornithinimicrobium</taxon>
    </lineage>
</organism>
<protein>
    <submittedName>
        <fullName evidence="4">Ubiquinone biosynthesis protein</fullName>
    </submittedName>
</protein>
<feature type="transmembrane region" description="Helical" evidence="2">
    <location>
        <begin position="488"/>
        <end position="506"/>
    </location>
</feature>
<feature type="domain" description="ABC1 atypical kinase-like" evidence="3">
    <location>
        <begin position="86"/>
        <end position="327"/>
    </location>
</feature>
<evidence type="ECO:0000313" key="4">
    <source>
        <dbReference type="EMBL" id="TQM96708.1"/>
    </source>
</evidence>
<gene>
    <name evidence="4" type="ORF">FB476_1598</name>
</gene>
<comment type="caution">
    <text evidence="4">The sequence shown here is derived from an EMBL/GenBank/DDBJ whole genome shotgun (WGS) entry which is preliminary data.</text>
</comment>
<comment type="similarity">
    <text evidence="1">Belongs to the protein kinase superfamily. ADCK protein kinase family.</text>
</comment>
<dbReference type="SUPFAM" id="SSF56112">
    <property type="entry name" value="Protein kinase-like (PK-like)"/>
    <property type="match status" value="1"/>
</dbReference>
<reference evidence="4 5" key="1">
    <citation type="submission" date="2019-06" db="EMBL/GenBank/DDBJ databases">
        <title>Sequencing the genomes of 1000 actinobacteria strains.</title>
        <authorList>
            <person name="Klenk H.-P."/>
        </authorList>
    </citation>
    <scope>NUCLEOTIDE SEQUENCE [LARGE SCALE GENOMIC DNA]</scope>
    <source>
        <strain evidence="4 5">DSM 12362</strain>
    </source>
</reference>
<dbReference type="PANTHER" id="PTHR10566">
    <property type="entry name" value="CHAPERONE-ACTIVITY OF BC1 COMPLEX CABC1 -RELATED"/>
    <property type="match status" value="1"/>
</dbReference>
<proteinExistence type="inferred from homology"/>
<dbReference type="PANTHER" id="PTHR10566:SF113">
    <property type="entry name" value="PROTEIN ACTIVITY OF BC1 COMPLEX KINASE 7, CHLOROPLASTIC"/>
    <property type="match status" value="1"/>
</dbReference>
<dbReference type="InterPro" id="IPR004147">
    <property type="entry name" value="ABC1_dom"/>
</dbReference>
<dbReference type="InterPro" id="IPR011009">
    <property type="entry name" value="Kinase-like_dom_sf"/>
</dbReference>
<evidence type="ECO:0000256" key="1">
    <source>
        <dbReference type="ARBA" id="ARBA00009670"/>
    </source>
</evidence>
<keyword evidence="2" id="KW-0812">Transmembrane</keyword>
<name>A0A543KNR5_9MICO</name>
<keyword evidence="2" id="KW-0472">Membrane</keyword>
<keyword evidence="4" id="KW-0830">Ubiquinone</keyword>
<feature type="transmembrane region" description="Helical" evidence="2">
    <location>
        <begin position="518"/>
        <end position="536"/>
    </location>
</feature>
<accession>A0A543KNR5</accession>
<dbReference type="EMBL" id="VFPU01000001">
    <property type="protein sequence ID" value="TQM96708.1"/>
    <property type="molecule type" value="Genomic_DNA"/>
</dbReference>
<dbReference type="AlphaFoldDB" id="A0A543KNR5"/>
<evidence type="ECO:0000259" key="3">
    <source>
        <dbReference type="Pfam" id="PF03109"/>
    </source>
</evidence>
<dbReference type="InterPro" id="IPR050154">
    <property type="entry name" value="UbiB_kinase"/>
</dbReference>
<sequence>MVGPRRDRYREIVETLTIHGFGAAIGSMGLPGRLRLPGRPHSPAHSRPEHLRLALEELGPTFVKLGQLLSTRSDLLPPEYTAELAKLQDAAAPVPIEAILETLGEEIGGPELFDDFDPAPLASASIGQAHAATLAGLPVVVKIRRPGAVETVQMDLEILHNLAATTTRHWQAARSYDVVGLVRDFASTLRAELDYLAEANNAERFAANFADDPRVQIPAVICEATTSRVLTLERVGGLKIDDLDGLDAAGIDRRELAVRATGVLCQMVFEDGFFHADPHPGNFFVGPDGTLAVIDFGMVGELDDTLRSQLVALLIPLLRGDLDRTTEAMLDLVGNPPGVDKVGLRQGLQPLVDQLTGVPLADLALTGLITDVLSLVRQHQLRLPTNLALLFKMLLMAEGLGRRLDPQFQLSNVLAPYAARLAVRRHSPDEILDRLVQVARDLADAGAHTPRTLRSLADVLERGGFDVSVRANDLQQALKDADRISNRVIAGLIAAALIDGVGHIVATNQGKGRALQGPLVIAGAGALGALGTYLARGSLRGIPLRRRGPTAS</sequence>
<evidence type="ECO:0000256" key="2">
    <source>
        <dbReference type="SAM" id="Phobius"/>
    </source>
</evidence>
<keyword evidence="5" id="KW-1185">Reference proteome</keyword>
<dbReference type="Pfam" id="PF03109">
    <property type="entry name" value="ABC1"/>
    <property type="match status" value="1"/>
</dbReference>
<dbReference type="CDD" id="cd05121">
    <property type="entry name" value="ABC1_ADCK3-like"/>
    <property type="match status" value="1"/>
</dbReference>